<sequence length="121" mass="13294">MKTPSREELESWVEDQLLAGKSLQVVRREIDDKGWEGILGDVGIERISIRVKAAQELKPAKLGKFLPRVVGTIAILLGIAAIIIDGGTSYSSRYSPGRYGWVALILGVILLVKPSARDFDF</sequence>
<organism evidence="2 3">
    <name type="scientific">Haloferula rosea</name>
    <dbReference type="NCBI Taxonomy" id="490093"/>
    <lineage>
        <taxon>Bacteria</taxon>
        <taxon>Pseudomonadati</taxon>
        <taxon>Verrucomicrobiota</taxon>
        <taxon>Verrucomicrobiia</taxon>
        <taxon>Verrucomicrobiales</taxon>
        <taxon>Verrucomicrobiaceae</taxon>
        <taxon>Haloferula</taxon>
    </lineage>
</organism>
<dbReference type="EMBL" id="JAENII010000004">
    <property type="protein sequence ID" value="MBK1826866.1"/>
    <property type="molecule type" value="Genomic_DNA"/>
</dbReference>
<accession>A0A934RE23</accession>
<reference evidence="2" key="1">
    <citation type="submission" date="2021-01" db="EMBL/GenBank/DDBJ databases">
        <title>Modified the classification status of verrucomicrobia.</title>
        <authorList>
            <person name="Feng X."/>
        </authorList>
    </citation>
    <scope>NUCLEOTIDE SEQUENCE</scope>
    <source>
        <strain evidence="2">KCTC 22201</strain>
    </source>
</reference>
<gene>
    <name evidence="2" type="ORF">JIN81_07535</name>
</gene>
<comment type="caution">
    <text evidence="2">The sequence shown here is derived from an EMBL/GenBank/DDBJ whole genome shotgun (WGS) entry which is preliminary data.</text>
</comment>
<keyword evidence="1" id="KW-0472">Membrane</keyword>
<feature type="transmembrane region" description="Helical" evidence="1">
    <location>
        <begin position="65"/>
        <end position="84"/>
    </location>
</feature>
<evidence type="ECO:0000313" key="3">
    <source>
        <dbReference type="Proteomes" id="UP000658278"/>
    </source>
</evidence>
<evidence type="ECO:0000313" key="2">
    <source>
        <dbReference type="EMBL" id="MBK1826866.1"/>
    </source>
</evidence>
<dbReference type="RefSeq" id="WP_200278223.1">
    <property type="nucleotide sequence ID" value="NZ_JAENII010000004.1"/>
</dbReference>
<keyword evidence="1" id="KW-1133">Transmembrane helix</keyword>
<name>A0A934RE23_9BACT</name>
<keyword evidence="3" id="KW-1185">Reference proteome</keyword>
<feature type="transmembrane region" description="Helical" evidence="1">
    <location>
        <begin position="96"/>
        <end position="112"/>
    </location>
</feature>
<dbReference type="Proteomes" id="UP000658278">
    <property type="component" value="Unassembled WGS sequence"/>
</dbReference>
<evidence type="ECO:0000256" key="1">
    <source>
        <dbReference type="SAM" id="Phobius"/>
    </source>
</evidence>
<keyword evidence="1" id="KW-0812">Transmembrane</keyword>
<dbReference type="AlphaFoldDB" id="A0A934RE23"/>
<proteinExistence type="predicted"/>
<protein>
    <submittedName>
        <fullName evidence="2">Uncharacterized protein</fullName>
    </submittedName>
</protein>